<gene>
    <name evidence="2" type="ORF">DLAC_07039</name>
</gene>
<feature type="compositionally biased region" description="Low complexity" evidence="1">
    <location>
        <begin position="357"/>
        <end position="373"/>
    </location>
</feature>
<dbReference type="Proteomes" id="UP000076078">
    <property type="component" value="Unassembled WGS sequence"/>
</dbReference>
<feature type="compositionally biased region" description="Polar residues" evidence="1">
    <location>
        <begin position="282"/>
        <end position="291"/>
    </location>
</feature>
<proteinExistence type="predicted"/>
<evidence type="ECO:0000313" key="2">
    <source>
        <dbReference type="EMBL" id="KYQ92192.1"/>
    </source>
</evidence>
<evidence type="ECO:0000256" key="1">
    <source>
        <dbReference type="SAM" id="MobiDB-lite"/>
    </source>
</evidence>
<name>A0A151ZE04_TIELA</name>
<protein>
    <submittedName>
        <fullName evidence="2">Dynactin</fullName>
    </submittedName>
</protein>
<dbReference type="AlphaFoldDB" id="A0A151ZE04"/>
<sequence>MNNKIECYFTQLTESSLQIRAKASELKAIVDNGGLKESKVSTSNAFEDEVVNTLNNKVDQMKSNLEFLKLSYFVNPNVNFNQIIESCKLLYQQNEQWKHNLYPQQHQQQHQQQQYHTAQININNNGYSADYNRQQQNTTNMNGNINYQNLTNISNMNLPIGTYNLPPKLVPSTTFNPNIPEAINMSSLNNGSYTPARNQNNNKPTTDFLLMTPPSPSKELLERYNLGGGGGNNQQSQQNQQLLQQPLAQPPITINQQRSFTPPEPIKFNLSISSSPPTNSSEGLLSTSDLSMSPPKMVYNTTSIFNIPKDTKEVSLNPTSSTTSLNTTSFTLDDISDLPDIPEISTKIPVISDKPTKTTTLPNTTLPTNPMPSSTIYSTYTIPNKPTSTPAPTPTPIPVPIPIATLTIITPIQPIQPIQPIPVSASIPISLGGNSTNSVVISQVTENEYASIENKIFTNQVPFDHLNKIIIQINQMINNKRTQDPSIDYITESEMKEKLDLASKSRSVLMLLVQLKRVASGKRGNDTVFIIK</sequence>
<feature type="region of interest" description="Disordered" evidence="1">
    <location>
        <begin position="255"/>
        <end position="293"/>
    </location>
</feature>
<evidence type="ECO:0000313" key="3">
    <source>
        <dbReference type="Proteomes" id="UP000076078"/>
    </source>
</evidence>
<keyword evidence="3" id="KW-1185">Reference proteome</keyword>
<dbReference type="EMBL" id="LODT01000031">
    <property type="protein sequence ID" value="KYQ92192.1"/>
    <property type="molecule type" value="Genomic_DNA"/>
</dbReference>
<feature type="compositionally biased region" description="Low complexity" evidence="1">
    <location>
        <begin position="271"/>
        <end position="281"/>
    </location>
</feature>
<reference evidence="2 3" key="1">
    <citation type="submission" date="2015-12" db="EMBL/GenBank/DDBJ databases">
        <title>Dictyostelia acquired genes for synthesis and detection of signals that induce cell-type specialization by lateral gene transfer from prokaryotes.</title>
        <authorList>
            <person name="Gloeckner G."/>
            <person name="Schaap P."/>
        </authorList>
    </citation>
    <scope>NUCLEOTIDE SEQUENCE [LARGE SCALE GENOMIC DNA]</scope>
    <source>
        <strain evidence="2 3">TK</strain>
    </source>
</reference>
<feature type="compositionally biased region" description="Polar residues" evidence="1">
    <location>
        <begin position="190"/>
        <end position="205"/>
    </location>
</feature>
<feature type="region of interest" description="Disordered" evidence="1">
    <location>
        <begin position="353"/>
        <end position="373"/>
    </location>
</feature>
<organism evidence="2 3">
    <name type="scientific">Tieghemostelium lacteum</name>
    <name type="common">Slime mold</name>
    <name type="synonym">Dictyostelium lacteum</name>
    <dbReference type="NCBI Taxonomy" id="361077"/>
    <lineage>
        <taxon>Eukaryota</taxon>
        <taxon>Amoebozoa</taxon>
        <taxon>Evosea</taxon>
        <taxon>Eumycetozoa</taxon>
        <taxon>Dictyostelia</taxon>
        <taxon>Dictyosteliales</taxon>
        <taxon>Raperosteliaceae</taxon>
        <taxon>Tieghemostelium</taxon>
    </lineage>
</organism>
<feature type="region of interest" description="Disordered" evidence="1">
    <location>
        <begin position="190"/>
        <end position="243"/>
    </location>
</feature>
<feature type="compositionally biased region" description="Low complexity" evidence="1">
    <location>
        <begin position="233"/>
        <end position="243"/>
    </location>
</feature>
<comment type="caution">
    <text evidence="2">The sequence shown here is derived from an EMBL/GenBank/DDBJ whole genome shotgun (WGS) entry which is preliminary data.</text>
</comment>
<dbReference type="InParanoid" id="A0A151ZE04"/>
<accession>A0A151ZE04</accession>